<reference evidence="3 4" key="1">
    <citation type="journal article" date="2014" name="Genome Announc.">
        <title>Draft genome sequences of eight enterohepatic helicobacter species isolated from both laboratory and wild rodents.</title>
        <authorList>
            <person name="Sheh A."/>
            <person name="Shen Z."/>
            <person name="Fox J.G."/>
        </authorList>
    </citation>
    <scope>NUCLEOTIDE SEQUENCE [LARGE SCALE GENOMIC DNA]</scope>
    <source>
        <strain evidence="3 4">ATCC 700114</strain>
    </source>
</reference>
<dbReference type="RefSeq" id="WP_034345341.1">
    <property type="nucleotide sequence ID" value="NZ_FZNG01000016.1"/>
</dbReference>
<accession>A0A4U8SCK1</accession>
<evidence type="ECO:0000259" key="2">
    <source>
        <dbReference type="Pfam" id="PF18257"/>
    </source>
</evidence>
<dbReference type="EMBL" id="JRPL02000005">
    <property type="protein sequence ID" value="TLD83834.1"/>
    <property type="molecule type" value="Genomic_DNA"/>
</dbReference>
<comment type="caution">
    <text evidence="3">The sequence shown here is derived from an EMBL/GenBank/DDBJ whole genome shotgun (WGS) entry which is preliminary data.</text>
</comment>
<organism evidence="3 4">
    <name type="scientific">Helicobacter trogontum</name>
    <dbReference type="NCBI Taxonomy" id="50960"/>
    <lineage>
        <taxon>Bacteria</taxon>
        <taxon>Pseudomonadati</taxon>
        <taxon>Campylobacterota</taxon>
        <taxon>Epsilonproteobacteria</taxon>
        <taxon>Campylobacterales</taxon>
        <taxon>Helicobacteraceae</taxon>
        <taxon>Helicobacter</taxon>
    </lineage>
</organism>
<evidence type="ECO:0000313" key="4">
    <source>
        <dbReference type="Proteomes" id="UP000029878"/>
    </source>
</evidence>
<dbReference type="Gene3D" id="3.40.30.10">
    <property type="entry name" value="Glutaredoxin"/>
    <property type="match status" value="1"/>
</dbReference>
<dbReference type="Proteomes" id="UP000029878">
    <property type="component" value="Unassembled WGS sequence"/>
</dbReference>
<feature type="domain" description="Disulfide isomerase DsbG N-terminal" evidence="2">
    <location>
        <begin position="32"/>
        <end position="115"/>
    </location>
</feature>
<dbReference type="InterPro" id="IPR036249">
    <property type="entry name" value="Thioredoxin-like_sf"/>
</dbReference>
<proteinExistence type="predicted"/>
<dbReference type="Pfam" id="PF18257">
    <property type="entry name" value="DsbG_N"/>
    <property type="match status" value="1"/>
</dbReference>
<feature type="signal peptide" evidence="1">
    <location>
        <begin position="1"/>
        <end position="23"/>
    </location>
</feature>
<keyword evidence="1" id="KW-0732">Signal</keyword>
<dbReference type="SUPFAM" id="SSF52833">
    <property type="entry name" value="Thioredoxin-like"/>
    <property type="match status" value="1"/>
</dbReference>
<feature type="chain" id="PRO_5020980280" description="Disulfide isomerase DsbG N-terminal domain-containing protein" evidence="1">
    <location>
        <begin position="24"/>
        <end position="243"/>
    </location>
</feature>
<gene>
    <name evidence="3" type="ORF">LS81_003605</name>
</gene>
<dbReference type="Gene3D" id="3.10.450.520">
    <property type="match status" value="1"/>
</dbReference>
<sequence length="243" mass="27259">MKIPHFIMLNLLGLSLTSYSLLAQDSSKVVQKFLKENTKQDFKVISNTQEPLKDVSIMVLESPSKERVTLLVSKDGSYIIPLTDGIAINNGNSALRTSIDGVNKYNKDMKDSNVLTLFKKHSNSVLKIESSKPSKETIYMVLDTTCPYCLQEVMHLDDYLKEANLEVLMVGILGQKAHNRAAGYYQELQGVKNRDQKIALLKKVFRAEYAPKVGNNDLVTRISEDMLASGVQGVPYIIRRTTK</sequence>
<dbReference type="AlphaFoldDB" id="A0A4U8SCK1"/>
<evidence type="ECO:0000256" key="1">
    <source>
        <dbReference type="SAM" id="SignalP"/>
    </source>
</evidence>
<protein>
    <recommendedName>
        <fullName evidence="2">Disulfide isomerase DsbG N-terminal domain-containing protein</fullName>
    </recommendedName>
</protein>
<dbReference type="InterPro" id="IPR041556">
    <property type="entry name" value="DsbG_N"/>
</dbReference>
<evidence type="ECO:0000313" key="3">
    <source>
        <dbReference type="EMBL" id="TLD83834.1"/>
    </source>
</evidence>
<dbReference type="OrthoDB" id="9800545at2"/>
<name>A0A4U8SCK1_9HELI</name>